<sequence length="246" mass="27991">MEVFKPLRAEGILQVLKSITRQEGSVVSIWNRLPVLNVNNIAQMAFHKQVIGHPMFERFLMVLEESLDLAAVSVPGEFLDPYGTVAKMKALINEIYQMIVDEHKLKRKVNYNAGPDDRVDILLAEGVDENTIKGMVMWALSSLINTPSCMEKAQEELDRVARDSRVQEEDLDELVYLKAKETFRLHPPLPLLLPRESTQKCNRAGSQPMGIPEQFKPEGFLESSIVIVGTIYRPWWSSPLLVYSRL</sequence>
<dbReference type="GO" id="GO:0020037">
    <property type="term" value="F:heme binding"/>
    <property type="evidence" value="ECO:0007669"/>
    <property type="project" value="InterPro"/>
</dbReference>
<name>D8SH52_SELML</name>
<dbReference type="PANTHER" id="PTHR24281">
    <property type="entry name" value="STEROID 21-HYDROXYLASE-RELATED"/>
    <property type="match status" value="1"/>
</dbReference>
<dbReference type="InParanoid" id="D8SH52"/>
<dbReference type="InterPro" id="IPR002401">
    <property type="entry name" value="Cyt_P450_E_grp-I"/>
</dbReference>
<dbReference type="GO" id="GO:0004497">
    <property type="term" value="F:monooxygenase activity"/>
    <property type="evidence" value="ECO:0007669"/>
    <property type="project" value="InterPro"/>
</dbReference>
<dbReference type="HOGENOM" id="CLU_1130676_0_0_1"/>
<dbReference type="GO" id="GO:0005506">
    <property type="term" value="F:iron ion binding"/>
    <property type="evidence" value="ECO:0007669"/>
    <property type="project" value="InterPro"/>
</dbReference>
<dbReference type="GO" id="GO:0016705">
    <property type="term" value="F:oxidoreductase activity, acting on paired donors, with incorporation or reduction of molecular oxygen"/>
    <property type="evidence" value="ECO:0007669"/>
    <property type="project" value="InterPro"/>
</dbReference>
<gene>
    <name evidence="1" type="ORF">SELMODRAFT_422035</name>
</gene>
<dbReference type="eggNOG" id="KOG0156">
    <property type="taxonomic scope" value="Eukaryota"/>
</dbReference>
<protein>
    <submittedName>
        <fullName evidence="1">Uncharacterized protein</fullName>
    </submittedName>
</protein>
<dbReference type="Gramene" id="EFJ16318">
    <property type="protein sequence ID" value="EFJ16318"/>
    <property type="gene ID" value="SELMODRAFT_422035"/>
</dbReference>
<dbReference type="EMBL" id="GL377619">
    <property type="protein sequence ID" value="EFJ16318.1"/>
    <property type="molecule type" value="Genomic_DNA"/>
</dbReference>
<dbReference type="InterPro" id="IPR036396">
    <property type="entry name" value="Cyt_P450_sf"/>
</dbReference>
<dbReference type="Gene3D" id="1.10.630.10">
    <property type="entry name" value="Cytochrome P450"/>
    <property type="match status" value="1"/>
</dbReference>
<organism evidence="2">
    <name type="scientific">Selaginella moellendorffii</name>
    <name type="common">Spikemoss</name>
    <dbReference type="NCBI Taxonomy" id="88036"/>
    <lineage>
        <taxon>Eukaryota</taxon>
        <taxon>Viridiplantae</taxon>
        <taxon>Streptophyta</taxon>
        <taxon>Embryophyta</taxon>
        <taxon>Tracheophyta</taxon>
        <taxon>Lycopodiopsida</taxon>
        <taxon>Selaginellales</taxon>
        <taxon>Selaginellaceae</taxon>
        <taxon>Selaginella</taxon>
    </lineage>
</organism>
<reference evidence="1 2" key="1">
    <citation type="journal article" date="2011" name="Science">
        <title>The Selaginella genome identifies genetic changes associated with the evolution of vascular plants.</title>
        <authorList>
            <person name="Banks J.A."/>
            <person name="Nishiyama T."/>
            <person name="Hasebe M."/>
            <person name="Bowman J.L."/>
            <person name="Gribskov M."/>
            <person name="dePamphilis C."/>
            <person name="Albert V.A."/>
            <person name="Aono N."/>
            <person name="Aoyama T."/>
            <person name="Ambrose B.A."/>
            <person name="Ashton N.W."/>
            <person name="Axtell M.J."/>
            <person name="Barker E."/>
            <person name="Barker M.S."/>
            <person name="Bennetzen J.L."/>
            <person name="Bonawitz N.D."/>
            <person name="Chapple C."/>
            <person name="Cheng C."/>
            <person name="Correa L.G."/>
            <person name="Dacre M."/>
            <person name="DeBarry J."/>
            <person name="Dreyer I."/>
            <person name="Elias M."/>
            <person name="Engstrom E.M."/>
            <person name="Estelle M."/>
            <person name="Feng L."/>
            <person name="Finet C."/>
            <person name="Floyd S.K."/>
            <person name="Frommer W.B."/>
            <person name="Fujita T."/>
            <person name="Gramzow L."/>
            <person name="Gutensohn M."/>
            <person name="Harholt J."/>
            <person name="Hattori M."/>
            <person name="Heyl A."/>
            <person name="Hirai T."/>
            <person name="Hiwatashi Y."/>
            <person name="Ishikawa M."/>
            <person name="Iwata M."/>
            <person name="Karol K.G."/>
            <person name="Koehler B."/>
            <person name="Kolukisaoglu U."/>
            <person name="Kubo M."/>
            <person name="Kurata T."/>
            <person name="Lalonde S."/>
            <person name="Li K."/>
            <person name="Li Y."/>
            <person name="Litt A."/>
            <person name="Lyons E."/>
            <person name="Manning G."/>
            <person name="Maruyama T."/>
            <person name="Michael T.P."/>
            <person name="Mikami K."/>
            <person name="Miyazaki S."/>
            <person name="Morinaga S."/>
            <person name="Murata T."/>
            <person name="Mueller-Roeber B."/>
            <person name="Nelson D.R."/>
            <person name="Obara M."/>
            <person name="Oguri Y."/>
            <person name="Olmstead R.G."/>
            <person name="Onodera N."/>
            <person name="Petersen B.L."/>
            <person name="Pils B."/>
            <person name="Prigge M."/>
            <person name="Rensing S.A."/>
            <person name="Riano-Pachon D.M."/>
            <person name="Roberts A.W."/>
            <person name="Sato Y."/>
            <person name="Scheller H.V."/>
            <person name="Schulz B."/>
            <person name="Schulz C."/>
            <person name="Shakirov E.V."/>
            <person name="Shibagaki N."/>
            <person name="Shinohara N."/>
            <person name="Shippen D.E."/>
            <person name="Soerensen I."/>
            <person name="Sotooka R."/>
            <person name="Sugimoto N."/>
            <person name="Sugita M."/>
            <person name="Sumikawa N."/>
            <person name="Tanurdzic M."/>
            <person name="Theissen G."/>
            <person name="Ulvskov P."/>
            <person name="Wakazuki S."/>
            <person name="Weng J.K."/>
            <person name="Willats W.W."/>
            <person name="Wipf D."/>
            <person name="Wolf P.G."/>
            <person name="Yang L."/>
            <person name="Zimmer A.D."/>
            <person name="Zhu Q."/>
            <person name="Mitros T."/>
            <person name="Hellsten U."/>
            <person name="Loque D."/>
            <person name="Otillar R."/>
            <person name="Salamov A."/>
            <person name="Schmutz J."/>
            <person name="Shapiro H."/>
            <person name="Lindquist E."/>
            <person name="Lucas S."/>
            <person name="Rokhsar D."/>
            <person name="Grigoriev I.V."/>
        </authorList>
    </citation>
    <scope>NUCLEOTIDE SEQUENCE [LARGE SCALE GENOMIC DNA]</scope>
</reference>
<dbReference type="KEGG" id="smo:SELMODRAFT_422035"/>
<evidence type="ECO:0000313" key="1">
    <source>
        <dbReference type="EMBL" id="EFJ16318.1"/>
    </source>
</evidence>
<dbReference type="SUPFAM" id="SSF48264">
    <property type="entry name" value="Cytochrome P450"/>
    <property type="match status" value="1"/>
</dbReference>
<dbReference type="InterPro" id="IPR001128">
    <property type="entry name" value="Cyt_P450"/>
</dbReference>
<dbReference type="Proteomes" id="UP000001514">
    <property type="component" value="Unassembled WGS sequence"/>
</dbReference>
<keyword evidence="2" id="KW-1185">Reference proteome</keyword>
<dbReference type="PRINTS" id="PR00463">
    <property type="entry name" value="EP450I"/>
</dbReference>
<accession>D8SH52</accession>
<dbReference type="Pfam" id="PF00067">
    <property type="entry name" value="p450"/>
    <property type="match status" value="1"/>
</dbReference>
<dbReference type="AlphaFoldDB" id="D8SH52"/>
<evidence type="ECO:0000313" key="2">
    <source>
        <dbReference type="Proteomes" id="UP000001514"/>
    </source>
</evidence>
<proteinExistence type="predicted"/>